<keyword evidence="10" id="KW-0443">Lipid metabolism</keyword>
<keyword evidence="6" id="KW-0808">Transferase</keyword>
<dbReference type="Pfam" id="PF03062">
    <property type="entry name" value="MBOAT"/>
    <property type="match status" value="1"/>
</dbReference>
<feature type="transmembrane region" description="Helical" evidence="19">
    <location>
        <begin position="391"/>
        <end position="415"/>
    </location>
</feature>
<feature type="transmembrane region" description="Helical" evidence="19">
    <location>
        <begin position="15"/>
        <end position="33"/>
    </location>
</feature>
<dbReference type="InterPro" id="IPR004299">
    <property type="entry name" value="MBOAT_fam"/>
</dbReference>
<keyword evidence="7 19" id="KW-0812">Transmembrane</keyword>
<name>A0AA88I7H2_ARTSF</name>
<feature type="transmembrane region" description="Helical" evidence="19">
    <location>
        <begin position="333"/>
        <end position="349"/>
    </location>
</feature>
<evidence type="ECO:0000256" key="1">
    <source>
        <dbReference type="ARBA" id="ARBA00004141"/>
    </source>
</evidence>
<feature type="transmembrane region" description="Helical" evidence="19">
    <location>
        <begin position="85"/>
        <end position="105"/>
    </location>
</feature>
<feature type="transmembrane region" description="Helical" evidence="19">
    <location>
        <begin position="427"/>
        <end position="450"/>
    </location>
</feature>
<dbReference type="InterPro" id="IPR049941">
    <property type="entry name" value="LPLAT_7/PORCN-like"/>
</dbReference>
<evidence type="ECO:0000256" key="9">
    <source>
        <dbReference type="ARBA" id="ARBA00022989"/>
    </source>
</evidence>
<evidence type="ECO:0000256" key="16">
    <source>
        <dbReference type="ARBA" id="ARBA00026120"/>
    </source>
</evidence>
<comment type="subcellular location">
    <subcellularLocation>
        <location evidence="2">Endoplasmic reticulum</location>
    </subcellularLocation>
    <subcellularLocation>
        <location evidence="1">Membrane</location>
        <topology evidence="1">Multi-pass membrane protein</topology>
    </subcellularLocation>
</comment>
<protein>
    <recommendedName>
        <fullName evidence="18">Lysophospholipid acyltransferase 5</fullName>
        <ecNumber evidence="16">2.3.1.23</ecNumber>
        <ecNumber evidence="17">2.3.1.n6</ecNumber>
    </recommendedName>
</protein>
<dbReference type="GO" id="GO:0006656">
    <property type="term" value="P:phosphatidylcholine biosynthetic process"/>
    <property type="evidence" value="ECO:0007669"/>
    <property type="project" value="TreeGrafter"/>
</dbReference>
<dbReference type="AlphaFoldDB" id="A0AA88I7H2"/>
<dbReference type="EMBL" id="JAVRJZ010000011">
    <property type="protein sequence ID" value="KAK2716752.1"/>
    <property type="molecule type" value="Genomic_DNA"/>
</dbReference>
<evidence type="ECO:0000256" key="10">
    <source>
        <dbReference type="ARBA" id="ARBA00023098"/>
    </source>
</evidence>
<reference evidence="20" key="1">
    <citation type="submission" date="2023-07" db="EMBL/GenBank/DDBJ databases">
        <title>Chromosome-level genome assembly of Artemia franciscana.</title>
        <authorList>
            <person name="Jo E."/>
        </authorList>
    </citation>
    <scope>NUCLEOTIDE SEQUENCE</scope>
    <source>
        <tissue evidence="20">Whole body</tissue>
    </source>
</reference>
<evidence type="ECO:0000256" key="13">
    <source>
        <dbReference type="ARBA" id="ARBA00023264"/>
    </source>
</evidence>
<evidence type="ECO:0000256" key="8">
    <source>
        <dbReference type="ARBA" id="ARBA00022824"/>
    </source>
</evidence>
<keyword evidence="8" id="KW-0256">Endoplasmic reticulum</keyword>
<evidence type="ECO:0000313" key="20">
    <source>
        <dbReference type="EMBL" id="KAK2716752.1"/>
    </source>
</evidence>
<gene>
    <name evidence="20" type="ORF">QYM36_007041</name>
</gene>
<dbReference type="GO" id="GO:0047184">
    <property type="term" value="F:1-acylglycerophosphocholine O-acyltransferase activity"/>
    <property type="evidence" value="ECO:0007669"/>
    <property type="project" value="UniProtKB-EC"/>
</dbReference>
<keyword evidence="14" id="KW-0012">Acyltransferase</keyword>
<accession>A0AA88I7H2</accession>
<evidence type="ECO:0000256" key="14">
    <source>
        <dbReference type="ARBA" id="ARBA00023315"/>
    </source>
</evidence>
<keyword evidence="13" id="KW-1208">Phospholipid metabolism</keyword>
<evidence type="ECO:0000256" key="2">
    <source>
        <dbReference type="ARBA" id="ARBA00004240"/>
    </source>
</evidence>
<evidence type="ECO:0000256" key="5">
    <source>
        <dbReference type="ARBA" id="ARBA00022516"/>
    </source>
</evidence>
<evidence type="ECO:0000256" key="4">
    <source>
        <dbReference type="ARBA" id="ARBA00010323"/>
    </source>
</evidence>
<keyword evidence="12" id="KW-0594">Phospholipid biosynthesis</keyword>
<evidence type="ECO:0000256" key="7">
    <source>
        <dbReference type="ARBA" id="ARBA00022692"/>
    </source>
</evidence>
<organism evidence="20 21">
    <name type="scientific">Artemia franciscana</name>
    <name type="common">Brine shrimp</name>
    <name type="synonym">Artemia sanfranciscana</name>
    <dbReference type="NCBI Taxonomy" id="6661"/>
    <lineage>
        <taxon>Eukaryota</taxon>
        <taxon>Metazoa</taxon>
        <taxon>Ecdysozoa</taxon>
        <taxon>Arthropoda</taxon>
        <taxon>Crustacea</taxon>
        <taxon>Branchiopoda</taxon>
        <taxon>Anostraca</taxon>
        <taxon>Artemiidae</taxon>
        <taxon>Artemia</taxon>
    </lineage>
</organism>
<dbReference type="PANTHER" id="PTHR13906">
    <property type="entry name" value="PORCUPINE"/>
    <property type="match status" value="1"/>
</dbReference>
<evidence type="ECO:0000256" key="15">
    <source>
        <dbReference type="ARBA" id="ARBA00025707"/>
    </source>
</evidence>
<dbReference type="PANTHER" id="PTHR13906:SF14">
    <property type="entry name" value="LYSOPHOSPHOLIPID ACYLTRANSFERASE 5"/>
    <property type="match status" value="1"/>
</dbReference>
<evidence type="ECO:0000256" key="19">
    <source>
        <dbReference type="SAM" id="Phobius"/>
    </source>
</evidence>
<dbReference type="Proteomes" id="UP001187531">
    <property type="component" value="Unassembled WGS sequence"/>
</dbReference>
<comment type="pathway">
    <text evidence="3">Lipid metabolism; phospholipid metabolism.</text>
</comment>
<proteinExistence type="inferred from homology"/>
<keyword evidence="11 19" id="KW-0472">Membrane</keyword>
<evidence type="ECO:0000256" key="12">
    <source>
        <dbReference type="ARBA" id="ARBA00023209"/>
    </source>
</evidence>
<dbReference type="GO" id="GO:0005783">
    <property type="term" value="C:endoplasmic reticulum"/>
    <property type="evidence" value="ECO:0007669"/>
    <property type="project" value="UniProtKB-SubCell"/>
</dbReference>
<evidence type="ECO:0000256" key="6">
    <source>
        <dbReference type="ARBA" id="ARBA00022679"/>
    </source>
</evidence>
<evidence type="ECO:0000256" key="18">
    <source>
        <dbReference type="ARBA" id="ARBA00039721"/>
    </source>
</evidence>
<dbReference type="GO" id="GO:0071617">
    <property type="term" value="F:lysophospholipid acyltransferase activity"/>
    <property type="evidence" value="ECO:0007669"/>
    <property type="project" value="TreeGrafter"/>
</dbReference>
<dbReference type="EC" id="2.3.1.23" evidence="16"/>
<sequence>MLEKIAEFTGASETSIRLLISILLGYPFSYIYTKKMKYFDISHKHFFFFLSGFCIGLWNFGFDIVHSLVAVLVTFISLQVAGGKSAAVTFSFVFHMAYLLIGYWITATNEYDINWTMPHCVLLLRHIALAFDLADGEIPEEKMSSDQKKNHLKNCPTLLEIAAHTYFPGGFLVGPLFNMRRYLDFVSNKFEIAATGQGNNIKAGFIRGLTGLSYVAIYQIGVSFLPDSFITSSSFLKYSLLSRLCIAGTWAKISLYKYISCWLISEGVCVVSGLTFNGVQDGWNMWDGCANVKLHIYENITQFGQMVRSFNINTNVWAVQYVYKRCRFLGSKVASQLITLAFLALWHGWHSGYYMTFFNEFIIIKWEKDAEFIISKNPRLQDFLSQKSVKVVTYVLLKIYIKLFLGYALAPFLLLQSEKWLPLYSNLYFLGTFFFLSLDFVLPVFGRFLIPTVPKPANKSLLKKTM</sequence>
<evidence type="ECO:0000313" key="21">
    <source>
        <dbReference type="Proteomes" id="UP001187531"/>
    </source>
</evidence>
<comment type="caution">
    <text evidence="20">The sequence shown here is derived from an EMBL/GenBank/DDBJ whole genome shotgun (WGS) entry which is preliminary data.</text>
</comment>
<keyword evidence="9 19" id="KW-1133">Transmembrane helix</keyword>
<comment type="similarity">
    <text evidence="4">Belongs to the membrane-bound acyltransferase family.</text>
</comment>
<evidence type="ECO:0000256" key="17">
    <source>
        <dbReference type="ARBA" id="ARBA00038923"/>
    </source>
</evidence>
<feature type="transmembrane region" description="Helical" evidence="19">
    <location>
        <begin position="45"/>
        <end position="73"/>
    </location>
</feature>
<dbReference type="EC" id="2.3.1.n6" evidence="17"/>
<dbReference type="GO" id="GO:0016020">
    <property type="term" value="C:membrane"/>
    <property type="evidence" value="ECO:0007669"/>
    <property type="project" value="UniProtKB-SubCell"/>
</dbReference>
<evidence type="ECO:0000256" key="11">
    <source>
        <dbReference type="ARBA" id="ARBA00023136"/>
    </source>
</evidence>
<comment type="pathway">
    <text evidence="15">Phospholipid metabolism.</text>
</comment>
<evidence type="ECO:0000256" key="3">
    <source>
        <dbReference type="ARBA" id="ARBA00005074"/>
    </source>
</evidence>
<keyword evidence="21" id="KW-1185">Reference proteome</keyword>
<keyword evidence="5" id="KW-0444">Lipid biosynthesis</keyword>
<dbReference type="GO" id="GO:0030258">
    <property type="term" value="P:lipid modification"/>
    <property type="evidence" value="ECO:0007669"/>
    <property type="project" value="TreeGrafter"/>
</dbReference>